<proteinExistence type="predicted"/>
<name>A0A0A9DPE9_ARUDO</name>
<dbReference type="EMBL" id="GBRH01209332">
    <property type="protein sequence ID" value="JAD88563.1"/>
    <property type="molecule type" value="Transcribed_RNA"/>
</dbReference>
<sequence>MTEMLRDMAYGVHDMGDANGSDGCSGDDSEGVEDFYKLLDDASQELYPGCKDFSKLSFLVRLFHTKSLGGMECLFVQNQRASKHVCEFTSLTLFVVIS</sequence>
<organism evidence="1">
    <name type="scientific">Arundo donax</name>
    <name type="common">Giant reed</name>
    <name type="synonym">Donax arundinaceus</name>
    <dbReference type="NCBI Taxonomy" id="35708"/>
    <lineage>
        <taxon>Eukaryota</taxon>
        <taxon>Viridiplantae</taxon>
        <taxon>Streptophyta</taxon>
        <taxon>Embryophyta</taxon>
        <taxon>Tracheophyta</taxon>
        <taxon>Spermatophyta</taxon>
        <taxon>Magnoliopsida</taxon>
        <taxon>Liliopsida</taxon>
        <taxon>Poales</taxon>
        <taxon>Poaceae</taxon>
        <taxon>PACMAD clade</taxon>
        <taxon>Arundinoideae</taxon>
        <taxon>Arundineae</taxon>
        <taxon>Arundo</taxon>
    </lineage>
</organism>
<evidence type="ECO:0000313" key="1">
    <source>
        <dbReference type="EMBL" id="JAD88563.1"/>
    </source>
</evidence>
<reference evidence="1" key="1">
    <citation type="submission" date="2014-09" db="EMBL/GenBank/DDBJ databases">
        <authorList>
            <person name="Magalhaes I.L.F."/>
            <person name="Oliveira U."/>
            <person name="Santos F.R."/>
            <person name="Vidigal T.H.D.A."/>
            <person name="Brescovit A.D."/>
            <person name="Santos A.J."/>
        </authorList>
    </citation>
    <scope>NUCLEOTIDE SEQUENCE</scope>
    <source>
        <tissue evidence="1">Shoot tissue taken approximately 20 cm above the soil surface</tissue>
    </source>
</reference>
<reference evidence="1" key="2">
    <citation type="journal article" date="2015" name="Data Brief">
        <title>Shoot transcriptome of the giant reed, Arundo donax.</title>
        <authorList>
            <person name="Barrero R.A."/>
            <person name="Guerrero F.D."/>
            <person name="Moolhuijzen P."/>
            <person name="Goolsby J.A."/>
            <person name="Tidwell J."/>
            <person name="Bellgard S.E."/>
            <person name="Bellgard M.I."/>
        </authorList>
    </citation>
    <scope>NUCLEOTIDE SEQUENCE</scope>
    <source>
        <tissue evidence="1">Shoot tissue taken approximately 20 cm above the soil surface</tissue>
    </source>
</reference>
<protein>
    <submittedName>
        <fullName evidence="1">Uncharacterized protein</fullName>
    </submittedName>
</protein>
<accession>A0A0A9DPE9</accession>
<dbReference type="AlphaFoldDB" id="A0A0A9DPE9"/>